<accession>A0A0G0YGX6</accession>
<protein>
    <submittedName>
        <fullName evidence="1">Uncharacterized protein</fullName>
    </submittedName>
</protein>
<dbReference type="Proteomes" id="UP000034108">
    <property type="component" value="Unassembled WGS sequence"/>
</dbReference>
<name>A0A0G0YGX6_9BACT</name>
<evidence type="ECO:0000313" key="2">
    <source>
        <dbReference type="Proteomes" id="UP000034108"/>
    </source>
</evidence>
<reference evidence="1 2" key="1">
    <citation type="journal article" date="2015" name="Nature">
        <title>rRNA introns, odd ribosomes, and small enigmatic genomes across a large radiation of phyla.</title>
        <authorList>
            <person name="Brown C.T."/>
            <person name="Hug L.A."/>
            <person name="Thomas B.C."/>
            <person name="Sharon I."/>
            <person name="Castelle C.J."/>
            <person name="Singh A."/>
            <person name="Wilkins M.J."/>
            <person name="Williams K.H."/>
            <person name="Banfield J.F."/>
        </authorList>
    </citation>
    <scope>NUCLEOTIDE SEQUENCE [LARGE SCALE GENOMIC DNA]</scope>
</reference>
<dbReference type="EMBL" id="LCAV01000005">
    <property type="protein sequence ID" value="KKR99587.1"/>
    <property type="molecule type" value="Genomic_DNA"/>
</dbReference>
<dbReference type="AlphaFoldDB" id="A0A0G0YGX6"/>
<gene>
    <name evidence="1" type="ORF">UU49_C0005G0045</name>
</gene>
<organism evidence="1 2">
    <name type="scientific">Candidatus Magasanikbacteria bacterium GW2011_GWC2_41_17</name>
    <dbReference type="NCBI Taxonomy" id="1619048"/>
    <lineage>
        <taxon>Bacteria</taxon>
        <taxon>Candidatus Magasanikiibacteriota</taxon>
    </lineage>
</organism>
<evidence type="ECO:0000313" key="1">
    <source>
        <dbReference type="EMBL" id="KKR99587.1"/>
    </source>
</evidence>
<dbReference type="STRING" id="1619048.UU49_C0005G0045"/>
<sequence>MQIIIEAEKDELNEEEQKCELKLTNDDCSNNPNFVDMILDDKEYTISVEDLFRAVEVFEKIRRDGCGDMLESEES</sequence>
<proteinExistence type="predicted"/>
<comment type="caution">
    <text evidence="1">The sequence shown here is derived from an EMBL/GenBank/DDBJ whole genome shotgun (WGS) entry which is preliminary data.</text>
</comment>